<feature type="domain" description="ABC transmembrane type-2" evidence="9">
    <location>
        <begin position="119"/>
        <end position="360"/>
    </location>
</feature>
<evidence type="ECO:0000256" key="1">
    <source>
        <dbReference type="ARBA" id="ARBA00004651"/>
    </source>
</evidence>
<evidence type="ECO:0000256" key="3">
    <source>
        <dbReference type="ARBA" id="ARBA00022448"/>
    </source>
</evidence>
<dbReference type="Gene3D" id="3.40.1710.10">
    <property type="entry name" value="abc type-2 transporter like domain"/>
    <property type="match status" value="1"/>
</dbReference>
<dbReference type="InterPro" id="IPR051449">
    <property type="entry name" value="ABC-2_transporter_component"/>
</dbReference>
<feature type="transmembrane region" description="Helical" evidence="8">
    <location>
        <begin position="217"/>
        <end position="239"/>
    </location>
</feature>
<dbReference type="InterPro" id="IPR013525">
    <property type="entry name" value="ABC2_TM"/>
</dbReference>
<keyword evidence="4 8" id="KW-1003">Cell membrane</keyword>
<evidence type="ECO:0000313" key="11">
    <source>
        <dbReference type="Proteomes" id="UP000325372"/>
    </source>
</evidence>
<protein>
    <recommendedName>
        <fullName evidence="8">Transport permease protein</fullName>
    </recommendedName>
</protein>
<keyword evidence="5 8" id="KW-0812">Transmembrane</keyword>
<keyword evidence="11" id="KW-1185">Reference proteome</keyword>
<reference evidence="10 11" key="1">
    <citation type="submission" date="2019-09" db="EMBL/GenBank/DDBJ databases">
        <title>Wenzhouxiangella sp. Genome sequencing and assembly.</title>
        <authorList>
            <person name="Zhang R."/>
        </authorList>
    </citation>
    <scope>NUCLEOTIDE SEQUENCE [LARGE SCALE GENOMIC DNA]</scope>
    <source>
        <strain evidence="10 11">W260</strain>
    </source>
</reference>
<evidence type="ECO:0000256" key="4">
    <source>
        <dbReference type="ARBA" id="ARBA00022475"/>
    </source>
</evidence>
<evidence type="ECO:0000256" key="7">
    <source>
        <dbReference type="ARBA" id="ARBA00023136"/>
    </source>
</evidence>
<organism evidence="10 11">
    <name type="scientific">Marinihelvus fidelis</name>
    <dbReference type="NCBI Taxonomy" id="2613842"/>
    <lineage>
        <taxon>Bacteria</taxon>
        <taxon>Pseudomonadati</taxon>
        <taxon>Pseudomonadota</taxon>
        <taxon>Gammaproteobacteria</taxon>
        <taxon>Chromatiales</taxon>
        <taxon>Wenzhouxiangellaceae</taxon>
        <taxon>Marinihelvus</taxon>
    </lineage>
</organism>
<feature type="transmembrane region" description="Helical" evidence="8">
    <location>
        <begin position="339"/>
        <end position="357"/>
    </location>
</feature>
<dbReference type="PANTHER" id="PTHR30294:SF29">
    <property type="entry name" value="MULTIDRUG ABC TRANSPORTER PERMEASE YBHS-RELATED"/>
    <property type="match status" value="1"/>
</dbReference>
<accession>A0A5N0T4A7</accession>
<dbReference type="PROSITE" id="PS51012">
    <property type="entry name" value="ABC_TM2"/>
    <property type="match status" value="1"/>
</dbReference>
<comment type="subcellular location">
    <subcellularLocation>
        <location evidence="8">Cell inner membrane</location>
        <topology evidence="8">Multi-pass membrane protein</topology>
    </subcellularLocation>
    <subcellularLocation>
        <location evidence="1">Cell membrane</location>
        <topology evidence="1">Multi-pass membrane protein</topology>
    </subcellularLocation>
</comment>
<sequence length="362" mass="40048">MKRLQRILAIAAKEVRQLRRDRITFGMIVGIPVMQLLLFGYAINMDVRDLAAGVADMAGTAASRRYVMDMSQTQVLEFRHQAASAQELEDLMRRGEITVGLYIPPDFDRRLEDPSRAAAQVLVDGSDTVVGGAVSQLAGGARTSPYTDRPPDLEVRTFYNPERRSAVNTVPGLIGVILTMTMTLFTAVAIVRERERGNLELLITTPIRTNELMLAKILPYIVIGLVQVTLILVLGAWLFRVPMNGTLLDVYVVSLLFIIANLALGLMISTLASNQFQAMQLTFFILLPSILLSGFMFPFEGMPTAAQWIAEVLPMTHFMRLIRGVILRGANLADLAPELWALGAFIAIAMTVAVLRFNKRLD</sequence>
<dbReference type="GO" id="GO:0043190">
    <property type="term" value="C:ATP-binding cassette (ABC) transporter complex"/>
    <property type="evidence" value="ECO:0007669"/>
    <property type="project" value="InterPro"/>
</dbReference>
<feature type="transmembrane region" description="Helical" evidence="8">
    <location>
        <begin position="251"/>
        <end position="269"/>
    </location>
</feature>
<evidence type="ECO:0000256" key="8">
    <source>
        <dbReference type="RuleBase" id="RU361157"/>
    </source>
</evidence>
<gene>
    <name evidence="10" type="ORF">F3N42_15120</name>
</gene>
<keyword evidence="6 8" id="KW-1133">Transmembrane helix</keyword>
<keyword evidence="7 8" id="KW-0472">Membrane</keyword>
<comment type="similarity">
    <text evidence="2 8">Belongs to the ABC-2 integral membrane protein family.</text>
</comment>
<dbReference type="InterPro" id="IPR047817">
    <property type="entry name" value="ABC2_TM_bact-type"/>
</dbReference>
<dbReference type="InterPro" id="IPR000412">
    <property type="entry name" value="ABC_2_transport"/>
</dbReference>
<dbReference type="PRINTS" id="PR00164">
    <property type="entry name" value="ABC2TRNSPORT"/>
</dbReference>
<dbReference type="Pfam" id="PF12698">
    <property type="entry name" value="ABC2_membrane_3"/>
    <property type="match status" value="1"/>
</dbReference>
<evidence type="ECO:0000256" key="2">
    <source>
        <dbReference type="ARBA" id="ARBA00007783"/>
    </source>
</evidence>
<feature type="transmembrane region" description="Helical" evidence="8">
    <location>
        <begin position="281"/>
        <end position="299"/>
    </location>
</feature>
<comment type="caution">
    <text evidence="10">The sequence shown here is derived from an EMBL/GenBank/DDBJ whole genome shotgun (WGS) entry which is preliminary data.</text>
</comment>
<dbReference type="PANTHER" id="PTHR30294">
    <property type="entry name" value="MEMBRANE COMPONENT OF ABC TRANSPORTER YHHJ-RELATED"/>
    <property type="match status" value="1"/>
</dbReference>
<feature type="transmembrane region" description="Helical" evidence="8">
    <location>
        <begin position="170"/>
        <end position="191"/>
    </location>
</feature>
<evidence type="ECO:0000259" key="9">
    <source>
        <dbReference type="PROSITE" id="PS51012"/>
    </source>
</evidence>
<evidence type="ECO:0000256" key="6">
    <source>
        <dbReference type="ARBA" id="ARBA00022989"/>
    </source>
</evidence>
<evidence type="ECO:0000256" key="5">
    <source>
        <dbReference type="ARBA" id="ARBA00022692"/>
    </source>
</evidence>
<evidence type="ECO:0000313" key="10">
    <source>
        <dbReference type="EMBL" id="KAA9129692.1"/>
    </source>
</evidence>
<name>A0A5N0T4A7_9GAMM</name>
<dbReference type="RefSeq" id="WP_150865639.1">
    <property type="nucleotide sequence ID" value="NZ_VYXP01000013.1"/>
</dbReference>
<dbReference type="AlphaFoldDB" id="A0A5N0T4A7"/>
<proteinExistence type="inferred from homology"/>
<dbReference type="GO" id="GO:0140359">
    <property type="term" value="F:ABC-type transporter activity"/>
    <property type="evidence" value="ECO:0007669"/>
    <property type="project" value="InterPro"/>
</dbReference>
<dbReference type="Proteomes" id="UP000325372">
    <property type="component" value="Unassembled WGS sequence"/>
</dbReference>
<feature type="transmembrane region" description="Helical" evidence="8">
    <location>
        <begin position="23"/>
        <end position="43"/>
    </location>
</feature>
<keyword evidence="3 8" id="KW-0813">Transport</keyword>
<dbReference type="EMBL" id="VYXP01000013">
    <property type="protein sequence ID" value="KAA9129692.1"/>
    <property type="molecule type" value="Genomic_DNA"/>
</dbReference>